<keyword evidence="1" id="KW-0732">Signal</keyword>
<dbReference type="AlphaFoldDB" id="A0A2I9LP52"/>
<dbReference type="EMBL" id="GFWZ01000168">
    <property type="protein sequence ID" value="MBW20158.1"/>
    <property type="molecule type" value="Transcribed_RNA"/>
</dbReference>
<feature type="chain" id="PRO_5014409978" evidence="1">
    <location>
        <begin position="20"/>
        <end position="65"/>
    </location>
</feature>
<reference evidence="2" key="1">
    <citation type="journal article" date="2017" name="Toxicon">
        <title>Venom-gland transcriptomics and venom proteomics of the Hentz striped scorpion (Centruroides hentzi; Buthidae) reveal high toxin diversity in a harmless member of a lethal family.</title>
        <authorList>
            <person name="Ward M.J."/>
            <person name="Ellsworth S.A."/>
            <person name="Rokyta D.R."/>
        </authorList>
    </citation>
    <scope>NUCLEOTIDE SEQUENCE</scope>
    <source>
        <tissue evidence="2">Venom gland</tissue>
    </source>
</reference>
<evidence type="ECO:0000256" key="1">
    <source>
        <dbReference type="SAM" id="SignalP"/>
    </source>
</evidence>
<accession>A0A2I9LP52</accession>
<feature type="signal peptide" evidence="1">
    <location>
        <begin position="1"/>
        <end position="19"/>
    </location>
</feature>
<proteinExistence type="predicted"/>
<protein>
    <submittedName>
        <fullName evidence="2">KTx</fullName>
    </submittedName>
</protein>
<sequence>MNLRFIIILGVLLASGVCSFATVDDEEECNHLGDPCDSDSNCCPYGERCLSSNGKDYYCNVDPGP</sequence>
<name>A0A2I9LP52_9SCOR</name>
<organism evidence="2">
    <name type="scientific">Centruroides hentzi</name>
    <dbReference type="NCBI Taxonomy" id="88313"/>
    <lineage>
        <taxon>Eukaryota</taxon>
        <taxon>Metazoa</taxon>
        <taxon>Ecdysozoa</taxon>
        <taxon>Arthropoda</taxon>
        <taxon>Chelicerata</taxon>
        <taxon>Arachnida</taxon>
        <taxon>Scorpiones</taxon>
        <taxon>Buthida</taxon>
        <taxon>Buthoidea</taxon>
        <taxon>Buthidae</taxon>
        <taxon>Centruroides</taxon>
    </lineage>
</organism>
<evidence type="ECO:0000313" key="2">
    <source>
        <dbReference type="EMBL" id="MBW20158.1"/>
    </source>
</evidence>